<sequence length="214" mass="24003">MVKDSIKPYVSSFTAAREAVGNPDDRLDNLTWDNVGLQTLKRNEQEFSLIKPDNITLTDWNKALGYHIVRKLETERKEAEAKMAEAEKKATIEILKILLPDGNKATLEEKVNVFKMLHKAKLEDDKSKRDSRQQQFDHDIKMKKMEGEHAIKMKKMEGSSAPSSSSPLIDCINQFSHGTLSASPSSPSPSSSSPSPIYSKVVGRINQFDNREGV</sequence>
<keyword evidence="1" id="KW-0175">Coiled coil</keyword>
<reference evidence="3 4" key="1">
    <citation type="submission" date="2016-09" db="EMBL/GenBank/DDBJ databases">
        <title>Extensive genetic diversity and differential bi-allelic expression allows diatom success in the polar Southern Ocean.</title>
        <authorList>
            <consortium name="DOE Joint Genome Institute"/>
            <person name="Mock T."/>
            <person name="Otillar R.P."/>
            <person name="Strauss J."/>
            <person name="Dupont C."/>
            <person name="Frickenhaus S."/>
            <person name="Maumus F."/>
            <person name="Mcmullan M."/>
            <person name="Sanges R."/>
            <person name="Schmutz J."/>
            <person name="Toseland A."/>
            <person name="Valas R."/>
            <person name="Veluchamy A."/>
            <person name="Ward B.J."/>
            <person name="Allen A."/>
            <person name="Barry K."/>
            <person name="Falciatore A."/>
            <person name="Ferrante M."/>
            <person name="Fortunato A.E."/>
            <person name="Gloeckner G."/>
            <person name="Gruber A."/>
            <person name="Hipkin R."/>
            <person name="Janech M."/>
            <person name="Kroth P."/>
            <person name="Leese F."/>
            <person name="Lindquist E."/>
            <person name="Lyon B.R."/>
            <person name="Martin J."/>
            <person name="Mayer C."/>
            <person name="Parker M."/>
            <person name="Quesneville H."/>
            <person name="Raymond J."/>
            <person name="Uhlig C."/>
            <person name="Valentin K.U."/>
            <person name="Worden A.Z."/>
            <person name="Armbrust E.V."/>
            <person name="Bowler C."/>
            <person name="Green B."/>
            <person name="Moulton V."/>
            <person name="Van Oosterhout C."/>
            <person name="Grigoriev I."/>
        </authorList>
    </citation>
    <scope>NUCLEOTIDE SEQUENCE [LARGE SCALE GENOMIC DNA]</scope>
    <source>
        <strain evidence="3 4">CCMP1102</strain>
    </source>
</reference>
<accession>A0A1E7F474</accession>
<protein>
    <submittedName>
        <fullName evidence="3">Uncharacterized protein</fullName>
    </submittedName>
</protein>
<organism evidence="3 4">
    <name type="scientific">Fragilariopsis cylindrus CCMP1102</name>
    <dbReference type="NCBI Taxonomy" id="635003"/>
    <lineage>
        <taxon>Eukaryota</taxon>
        <taxon>Sar</taxon>
        <taxon>Stramenopiles</taxon>
        <taxon>Ochrophyta</taxon>
        <taxon>Bacillariophyta</taxon>
        <taxon>Bacillariophyceae</taxon>
        <taxon>Bacillariophycidae</taxon>
        <taxon>Bacillariales</taxon>
        <taxon>Bacillariaceae</taxon>
        <taxon>Fragilariopsis</taxon>
    </lineage>
</organism>
<evidence type="ECO:0000313" key="4">
    <source>
        <dbReference type="Proteomes" id="UP000095751"/>
    </source>
</evidence>
<proteinExistence type="predicted"/>
<evidence type="ECO:0000313" key="3">
    <source>
        <dbReference type="EMBL" id="OEU12653.1"/>
    </source>
</evidence>
<dbReference type="InParanoid" id="A0A1E7F474"/>
<evidence type="ECO:0000256" key="1">
    <source>
        <dbReference type="SAM" id="Coils"/>
    </source>
</evidence>
<dbReference type="KEGG" id="fcy:FRACYDRAFT_243909"/>
<feature type="region of interest" description="Disordered" evidence="2">
    <location>
        <begin position="155"/>
        <end position="200"/>
    </location>
</feature>
<dbReference type="AlphaFoldDB" id="A0A1E7F474"/>
<feature type="region of interest" description="Disordered" evidence="2">
    <location>
        <begin position="122"/>
        <end position="143"/>
    </location>
</feature>
<gene>
    <name evidence="3" type="ORF">FRACYDRAFT_243909</name>
</gene>
<keyword evidence="4" id="KW-1185">Reference proteome</keyword>
<dbReference type="EMBL" id="KV784364">
    <property type="protein sequence ID" value="OEU12653.1"/>
    <property type="molecule type" value="Genomic_DNA"/>
</dbReference>
<evidence type="ECO:0000256" key="2">
    <source>
        <dbReference type="SAM" id="MobiDB-lite"/>
    </source>
</evidence>
<feature type="compositionally biased region" description="Low complexity" evidence="2">
    <location>
        <begin position="183"/>
        <end position="196"/>
    </location>
</feature>
<dbReference type="Proteomes" id="UP000095751">
    <property type="component" value="Unassembled WGS sequence"/>
</dbReference>
<feature type="compositionally biased region" description="Polar residues" evidence="2">
    <location>
        <begin position="173"/>
        <end position="182"/>
    </location>
</feature>
<name>A0A1E7F474_9STRA</name>
<feature type="coiled-coil region" evidence="1">
    <location>
        <begin position="69"/>
        <end position="96"/>
    </location>
</feature>